<gene>
    <name evidence="2" type="ORF">ACFO5X_05615</name>
</gene>
<dbReference type="InterPro" id="IPR028992">
    <property type="entry name" value="Hedgehog/Intein_dom"/>
</dbReference>
<comment type="caution">
    <text evidence="2">The sequence shown here is derived from an EMBL/GenBank/DDBJ whole genome shotgun (WGS) entry which is preliminary data.</text>
</comment>
<name>A0ABV9KCU2_9RHOB</name>
<reference evidence="3" key="1">
    <citation type="journal article" date="2019" name="Int. J. Syst. Evol. Microbiol.">
        <title>The Global Catalogue of Microorganisms (GCM) 10K type strain sequencing project: providing services to taxonomists for standard genome sequencing and annotation.</title>
        <authorList>
            <consortium name="The Broad Institute Genomics Platform"/>
            <consortium name="The Broad Institute Genome Sequencing Center for Infectious Disease"/>
            <person name="Wu L."/>
            <person name="Ma J."/>
        </authorList>
    </citation>
    <scope>NUCLEOTIDE SEQUENCE [LARGE SCALE GENOMIC DNA]</scope>
    <source>
        <strain evidence="3">CGMCC 4.7283</strain>
    </source>
</reference>
<dbReference type="RefSeq" id="WP_380716260.1">
    <property type="nucleotide sequence ID" value="NZ_JBHSGI010000002.1"/>
</dbReference>
<organism evidence="2 3">
    <name type="scientific">Seohaeicola nanhaiensis</name>
    <dbReference type="NCBI Taxonomy" id="1387282"/>
    <lineage>
        <taxon>Bacteria</taxon>
        <taxon>Pseudomonadati</taxon>
        <taxon>Pseudomonadota</taxon>
        <taxon>Alphaproteobacteria</taxon>
        <taxon>Rhodobacterales</taxon>
        <taxon>Roseobacteraceae</taxon>
        <taxon>Seohaeicola</taxon>
    </lineage>
</organism>
<proteinExistence type="predicted"/>
<protein>
    <submittedName>
        <fullName evidence="2">Hint domain-containing protein</fullName>
    </submittedName>
</protein>
<keyword evidence="3" id="KW-1185">Reference proteome</keyword>
<dbReference type="Pfam" id="PF13403">
    <property type="entry name" value="Hint_2"/>
    <property type="match status" value="1"/>
</dbReference>
<evidence type="ECO:0000313" key="2">
    <source>
        <dbReference type="EMBL" id="MFC4668025.1"/>
    </source>
</evidence>
<dbReference type="EMBL" id="JBHSGI010000002">
    <property type="protein sequence ID" value="MFC4668025.1"/>
    <property type="molecule type" value="Genomic_DNA"/>
</dbReference>
<accession>A0ABV9KCU2</accession>
<evidence type="ECO:0000259" key="1">
    <source>
        <dbReference type="Pfam" id="PF13403"/>
    </source>
</evidence>
<sequence>MAWLAVCDQNAAWLTPLGGAEELVVRGALVIETRLPELRRLKPLLAASAVGDWPMSFALQALPGGGLSLILDLCGEVVNHVIDCADSGRADVLRITYAWDAPARSGWLAIERPGRDQITLLPCPNPRPMHHDHIAALIGPGPDRYLSPEVLFAAASDAVEPVGPQPALTPGIPIATPDGARRAGDLRRGDLVLTAEGTAVPVLHAISRIVPGRGTFSPVCLRAPYFGLRQDIAVASTQKLLIDGSEVEYLFGRETVRLQAGHLLGSPQVQPVRAGWLVPYVQLVLPDQETLIAAGCPVESLNIGRIRRKPALLGASILADLDRASLPEHATPASPVLHAFDAIVLAEHRAA</sequence>
<dbReference type="Proteomes" id="UP001595973">
    <property type="component" value="Unassembled WGS sequence"/>
</dbReference>
<feature type="domain" description="Hedgehog/Intein (Hint)" evidence="1">
    <location>
        <begin position="166"/>
        <end position="304"/>
    </location>
</feature>
<evidence type="ECO:0000313" key="3">
    <source>
        <dbReference type="Proteomes" id="UP001595973"/>
    </source>
</evidence>